<dbReference type="Proteomes" id="UP000617634">
    <property type="component" value="Unassembled WGS sequence"/>
</dbReference>
<dbReference type="AlphaFoldDB" id="A0A931MLN2"/>
<protein>
    <submittedName>
        <fullName evidence="1">Uncharacterized protein</fullName>
    </submittedName>
</protein>
<proteinExistence type="predicted"/>
<dbReference type="EMBL" id="JADZGI010000001">
    <property type="protein sequence ID" value="MBH0113246.1"/>
    <property type="molecule type" value="Genomic_DNA"/>
</dbReference>
<organism evidence="1 2">
    <name type="scientific">Novosphingobium aureum</name>
    <dbReference type="NCBI Taxonomy" id="2792964"/>
    <lineage>
        <taxon>Bacteria</taxon>
        <taxon>Pseudomonadati</taxon>
        <taxon>Pseudomonadota</taxon>
        <taxon>Alphaproteobacteria</taxon>
        <taxon>Sphingomonadales</taxon>
        <taxon>Sphingomonadaceae</taxon>
        <taxon>Novosphingobium</taxon>
    </lineage>
</organism>
<evidence type="ECO:0000313" key="2">
    <source>
        <dbReference type="Proteomes" id="UP000617634"/>
    </source>
</evidence>
<gene>
    <name evidence="1" type="ORF">I5E68_09840</name>
</gene>
<sequence length="72" mass="7763">MGTNDWVPQRSGDYAKDCETGRNYARELCELIGATDNPGYLGRVMKAVIEGGTYDGVEIGFCHAIAARAVHA</sequence>
<keyword evidence="2" id="KW-1185">Reference proteome</keyword>
<name>A0A931MLN2_9SPHN</name>
<reference evidence="1" key="1">
    <citation type="submission" date="2020-11" db="EMBL/GenBank/DDBJ databases">
        <title>Novosphingobium aureum sp. nov., a marine bacterium isolated from sediment of a salt flat.</title>
        <authorList>
            <person name="Yoo Y."/>
            <person name="Kim J.-J."/>
        </authorList>
    </citation>
    <scope>NUCLEOTIDE SEQUENCE</scope>
    <source>
        <strain evidence="1">YJ-S2-02</strain>
    </source>
</reference>
<comment type="caution">
    <text evidence="1">The sequence shown here is derived from an EMBL/GenBank/DDBJ whole genome shotgun (WGS) entry which is preliminary data.</text>
</comment>
<accession>A0A931MLN2</accession>
<evidence type="ECO:0000313" key="1">
    <source>
        <dbReference type="EMBL" id="MBH0113246.1"/>
    </source>
</evidence>